<dbReference type="SUPFAM" id="SSF47413">
    <property type="entry name" value="lambda repressor-like DNA-binding domains"/>
    <property type="match status" value="1"/>
</dbReference>
<evidence type="ECO:0000313" key="2">
    <source>
        <dbReference type="EMBL" id="KON88929.1"/>
    </source>
</evidence>
<name>A0A0M0GGD5_SPOGL</name>
<proteinExistence type="predicted"/>
<dbReference type="Proteomes" id="UP000037109">
    <property type="component" value="Unassembled WGS sequence"/>
</dbReference>
<dbReference type="CDD" id="cd00093">
    <property type="entry name" value="HTH_XRE"/>
    <property type="match status" value="1"/>
</dbReference>
<dbReference type="SMART" id="SM00530">
    <property type="entry name" value="HTH_XRE"/>
    <property type="match status" value="1"/>
</dbReference>
<comment type="caution">
    <text evidence="2">The sequence shown here is derived from an EMBL/GenBank/DDBJ whole genome shotgun (WGS) entry which is preliminary data.</text>
</comment>
<dbReference type="RefSeq" id="WP_053436315.1">
    <property type="nucleotide sequence ID" value="NZ_LGUF01000007.1"/>
</dbReference>
<protein>
    <recommendedName>
        <fullName evidence="1">HTH cro/C1-type domain-containing protein</fullName>
    </recommendedName>
</protein>
<reference evidence="3" key="1">
    <citation type="submission" date="2015-07" db="EMBL/GenBank/DDBJ databases">
        <title>Fjat-10036 dsm4.</title>
        <authorList>
            <person name="Liu B."/>
            <person name="Wang J."/>
            <person name="Zhu Y."/>
            <person name="Liu G."/>
            <person name="Chen Q."/>
            <person name="Chen Z."/>
            <person name="Lan J."/>
            <person name="Che J."/>
            <person name="Ge C."/>
            <person name="Shi H."/>
            <person name="Pan Z."/>
            <person name="Liu X."/>
        </authorList>
    </citation>
    <scope>NUCLEOTIDE SEQUENCE [LARGE SCALE GENOMIC DNA]</scope>
    <source>
        <strain evidence="3">DSM 4</strain>
    </source>
</reference>
<dbReference type="EMBL" id="LGUF01000007">
    <property type="protein sequence ID" value="KON88929.1"/>
    <property type="molecule type" value="Genomic_DNA"/>
</dbReference>
<dbReference type="InterPro" id="IPR010982">
    <property type="entry name" value="Lambda_DNA-bd_dom_sf"/>
</dbReference>
<keyword evidence="3" id="KW-1185">Reference proteome</keyword>
<dbReference type="PATRIC" id="fig|1459.3.peg.4516"/>
<gene>
    <name evidence="2" type="ORF">AF332_20465</name>
</gene>
<organism evidence="2 3">
    <name type="scientific">Sporosarcina globispora</name>
    <name type="common">Bacillus globisporus</name>
    <dbReference type="NCBI Taxonomy" id="1459"/>
    <lineage>
        <taxon>Bacteria</taxon>
        <taxon>Bacillati</taxon>
        <taxon>Bacillota</taxon>
        <taxon>Bacilli</taxon>
        <taxon>Bacillales</taxon>
        <taxon>Caryophanaceae</taxon>
        <taxon>Sporosarcina</taxon>
    </lineage>
</organism>
<dbReference type="Pfam" id="PF13443">
    <property type="entry name" value="HTH_26"/>
    <property type="match status" value="1"/>
</dbReference>
<dbReference type="Gene3D" id="1.10.260.40">
    <property type="entry name" value="lambda repressor-like DNA-binding domains"/>
    <property type="match status" value="1"/>
</dbReference>
<dbReference type="PROSITE" id="PS50943">
    <property type="entry name" value="HTH_CROC1"/>
    <property type="match status" value="1"/>
</dbReference>
<feature type="domain" description="HTH cro/C1-type" evidence="1">
    <location>
        <begin position="5"/>
        <end position="58"/>
    </location>
</feature>
<dbReference type="InterPro" id="IPR001387">
    <property type="entry name" value="Cro/C1-type_HTH"/>
</dbReference>
<evidence type="ECO:0000313" key="3">
    <source>
        <dbReference type="Proteomes" id="UP000037109"/>
    </source>
</evidence>
<dbReference type="AlphaFoldDB" id="A0A0M0GGD5"/>
<evidence type="ECO:0000259" key="1">
    <source>
        <dbReference type="PROSITE" id="PS50943"/>
    </source>
</evidence>
<sequence length="79" mass="9331">MKSRLKEVMDERGIKQSHFVKKYGISAKTMSTLYRGTIPTLQNAYIIAQELGLPIEEIWYDDINKYIKKSEPQKREKRP</sequence>
<dbReference type="GO" id="GO:0003677">
    <property type="term" value="F:DNA binding"/>
    <property type="evidence" value="ECO:0007669"/>
    <property type="project" value="InterPro"/>
</dbReference>
<accession>A0A0M0GGD5</accession>
<dbReference type="OrthoDB" id="2921231at2"/>